<dbReference type="RefSeq" id="WP_417923592.1">
    <property type="nucleotide sequence ID" value="NZ_JBHSFS010000013.1"/>
</dbReference>
<dbReference type="Pfam" id="PF07690">
    <property type="entry name" value="MFS_1"/>
    <property type="match status" value="1"/>
</dbReference>
<dbReference type="InterPro" id="IPR036259">
    <property type="entry name" value="MFS_trans_sf"/>
</dbReference>
<dbReference type="PROSITE" id="PS50850">
    <property type="entry name" value="MFS"/>
    <property type="match status" value="1"/>
</dbReference>
<organism evidence="8 9">
    <name type="scientific">Streptomyces ehimensis</name>
    <dbReference type="NCBI Taxonomy" id="68195"/>
    <lineage>
        <taxon>Bacteria</taxon>
        <taxon>Bacillati</taxon>
        <taxon>Actinomycetota</taxon>
        <taxon>Actinomycetes</taxon>
        <taxon>Kitasatosporales</taxon>
        <taxon>Streptomycetaceae</taxon>
        <taxon>Streptomyces</taxon>
    </lineage>
</organism>
<keyword evidence="5 6" id="KW-0472">Membrane</keyword>
<dbReference type="EMBL" id="JBHSFS010000013">
    <property type="protein sequence ID" value="MFC4516429.1"/>
    <property type="molecule type" value="Genomic_DNA"/>
</dbReference>
<feature type="transmembrane region" description="Helical" evidence="6">
    <location>
        <begin position="24"/>
        <end position="45"/>
    </location>
</feature>
<dbReference type="SUPFAM" id="SSF103473">
    <property type="entry name" value="MFS general substrate transporter"/>
    <property type="match status" value="1"/>
</dbReference>
<feature type="transmembrane region" description="Helical" evidence="6">
    <location>
        <begin position="122"/>
        <end position="143"/>
    </location>
</feature>
<feature type="transmembrane region" description="Helical" evidence="6">
    <location>
        <begin position="378"/>
        <end position="397"/>
    </location>
</feature>
<feature type="domain" description="Major facilitator superfamily (MFS) profile" evidence="7">
    <location>
        <begin position="26"/>
        <end position="401"/>
    </location>
</feature>
<evidence type="ECO:0000259" key="7">
    <source>
        <dbReference type="PROSITE" id="PS50850"/>
    </source>
</evidence>
<keyword evidence="2" id="KW-1003">Cell membrane</keyword>
<evidence type="ECO:0000256" key="6">
    <source>
        <dbReference type="SAM" id="Phobius"/>
    </source>
</evidence>
<keyword evidence="4 6" id="KW-1133">Transmembrane helix</keyword>
<feature type="transmembrane region" description="Helical" evidence="6">
    <location>
        <begin position="338"/>
        <end position="358"/>
    </location>
</feature>
<feature type="transmembrane region" description="Helical" evidence="6">
    <location>
        <begin position="256"/>
        <end position="277"/>
    </location>
</feature>
<proteinExistence type="predicted"/>
<gene>
    <name evidence="8" type="ORF">ACFPEN_26295</name>
</gene>
<feature type="transmembrane region" description="Helical" evidence="6">
    <location>
        <begin position="92"/>
        <end position="110"/>
    </location>
</feature>
<evidence type="ECO:0000256" key="4">
    <source>
        <dbReference type="ARBA" id="ARBA00022989"/>
    </source>
</evidence>
<dbReference type="PANTHER" id="PTHR43124">
    <property type="entry name" value="PURINE EFFLUX PUMP PBUE"/>
    <property type="match status" value="1"/>
</dbReference>
<dbReference type="CDD" id="cd17324">
    <property type="entry name" value="MFS_NepI_like"/>
    <property type="match status" value="1"/>
</dbReference>
<evidence type="ECO:0000256" key="1">
    <source>
        <dbReference type="ARBA" id="ARBA00004651"/>
    </source>
</evidence>
<accession>A0ABV9BQW4</accession>
<dbReference type="Gene3D" id="1.20.1250.20">
    <property type="entry name" value="MFS general substrate transporter like domains"/>
    <property type="match status" value="2"/>
</dbReference>
<feature type="transmembrane region" description="Helical" evidence="6">
    <location>
        <begin position="150"/>
        <end position="168"/>
    </location>
</feature>
<name>A0ABV9BQW4_9ACTN</name>
<dbReference type="InterPro" id="IPR020846">
    <property type="entry name" value="MFS_dom"/>
</dbReference>
<comment type="caution">
    <text evidence="8">The sequence shown here is derived from an EMBL/GenBank/DDBJ whole genome shotgun (WGS) entry which is preliminary data.</text>
</comment>
<evidence type="ECO:0000313" key="9">
    <source>
        <dbReference type="Proteomes" id="UP001595990"/>
    </source>
</evidence>
<evidence type="ECO:0000313" key="8">
    <source>
        <dbReference type="EMBL" id="MFC4516429.1"/>
    </source>
</evidence>
<feature type="transmembrane region" description="Helical" evidence="6">
    <location>
        <begin position="223"/>
        <end position="244"/>
    </location>
</feature>
<comment type="subcellular location">
    <subcellularLocation>
        <location evidence="1">Cell membrane</location>
        <topology evidence="1">Multi-pass membrane protein</topology>
    </subcellularLocation>
</comment>
<feature type="transmembrane region" description="Helical" evidence="6">
    <location>
        <begin position="65"/>
        <end position="85"/>
    </location>
</feature>
<evidence type="ECO:0000256" key="2">
    <source>
        <dbReference type="ARBA" id="ARBA00022475"/>
    </source>
</evidence>
<evidence type="ECO:0000256" key="5">
    <source>
        <dbReference type="ARBA" id="ARBA00023136"/>
    </source>
</evidence>
<dbReference type="PANTHER" id="PTHR43124:SF8">
    <property type="entry name" value="INNER MEMBRANE TRANSPORT PROTEIN YDHP"/>
    <property type="match status" value="1"/>
</dbReference>
<sequence length="405" mass="41540">MTTSTSTARPATETYVPSVQRRSATALAVLTACVFVVGTAEWVMVGLLPQLSADWHRPLPAVGSLVTWYALVVTVAGPLVTVGILRLARRRALLVLLGVFVAGNLAAALADSFNILVAARMLTALTHSTAFATAMVIAVGMVPAARRGRAVAVVTAGWNLATVLGAPLGTWIGDHYGWRVTFWAIAALAAVVLCGVAALVRPPAPYEAVRHEGEVRGLLRPRVALVLAIIVVAQGGLFTVYTYIAPLLQQISGFTPSAVTTLLALFGLGAVAGNILGGRLADHAPWAGLCALLVGLAGVLAAFSFTSRIRWTAAVTVLVLGVIAAALIPLLQDRALAAAPTAPTLVTAISASAFNLGVAGGSRLGGHALTSGLTLTDLPWIGALLAGGAVLIAAATVRHHRTSQQ</sequence>
<keyword evidence="3 6" id="KW-0812">Transmembrane</keyword>
<protein>
    <submittedName>
        <fullName evidence="8">MFS transporter</fullName>
    </submittedName>
</protein>
<reference evidence="9" key="1">
    <citation type="journal article" date="2019" name="Int. J. Syst. Evol. Microbiol.">
        <title>The Global Catalogue of Microorganisms (GCM) 10K type strain sequencing project: providing services to taxonomists for standard genome sequencing and annotation.</title>
        <authorList>
            <consortium name="The Broad Institute Genomics Platform"/>
            <consortium name="The Broad Institute Genome Sequencing Center for Infectious Disease"/>
            <person name="Wu L."/>
            <person name="Ma J."/>
        </authorList>
    </citation>
    <scope>NUCLEOTIDE SEQUENCE [LARGE SCALE GENOMIC DNA]</scope>
    <source>
        <strain evidence="9">CECT 8064</strain>
    </source>
</reference>
<evidence type="ECO:0000256" key="3">
    <source>
        <dbReference type="ARBA" id="ARBA00022692"/>
    </source>
</evidence>
<feature type="transmembrane region" description="Helical" evidence="6">
    <location>
        <begin position="180"/>
        <end position="202"/>
    </location>
</feature>
<dbReference type="InterPro" id="IPR050189">
    <property type="entry name" value="MFS_Efflux_Transporters"/>
</dbReference>
<keyword evidence="9" id="KW-1185">Reference proteome</keyword>
<feature type="transmembrane region" description="Helical" evidence="6">
    <location>
        <begin position="311"/>
        <end position="331"/>
    </location>
</feature>
<dbReference type="InterPro" id="IPR011701">
    <property type="entry name" value="MFS"/>
</dbReference>
<feature type="transmembrane region" description="Helical" evidence="6">
    <location>
        <begin position="284"/>
        <end position="305"/>
    </location>
</feature>
<dbReference type="Proteomes" id="UP001595990">
    <property type="component" value="Unassembled WGS sequence"/>
</dbReference>